<feature type="region of interest" description="Disordered" evidence="1">
    <location>
        <begin position="1"/>
        <end position="27"/>
    </location>
</feature>
<name>A0ABP9YBK8_9FUNG</name>
<protein>
    <submittedName>
        <fullName evidence="2">Uncharacterized protein</fullName>
    </submittedName>
</protein>
<organism evidence="2 3">
    <name type="scientific">Helicostylum pulchrum</name>
    <dbReference type="NCBI Taxonomy" id="562976"/>
    <lineage>
        <taxon>Eukaryota</taxon>
        <taxon>Fungi</taxon>
        <taxon>Fungi incertae sedis</taxon>
        <taxon>Mucoromycota</taxon>
        <taxon>Mucoromycotina</taxon>
        <taxon>Mucoromycetes</taxon>
        <taxon>Mucorales</taxon>
        <taxon>Mucorineae</taxon>
        <taxon>Mucoraceae</taxon>
        <taxon>Helicostylum</taxon>
    </lineage>
</organism>
<comment type="caution">
    <text evidence="2">The sequence shown here is derived from an EMBL/GenBank/DDBJ whole genome shotgun (WGS) entry which is preliminary data.</text>
</comment>
<evidence type="ECO:0000313" key="2">
    <source>
        <dbReference type="EMBL" id="GAA5803978.1"/>
    </source>
</evidence>
<reference evidence="2 3" key="1">
    <citation type="submission" date="2024-04" db="EMBL/GenBank/DDBJ databases">
        <title>genome sequences of Mucor flavus KT1a and Helicostylum pulchrum KT1b strains isolation_sourced from the surface of a dry-aged beef.</title>
        <authorList>
            <person name="Toyotome T."/>
            <person name="Hosono M."/>
            <person name="Torimaru M."/>
            <person name="Fukuda K."/>
            <person name="Mikami N."/>
        </authorList>
    </citation>
    <scope>NUCLEOTIDE SEQUENCE [LARGE SCALE GENOMIC DNA]</scope>
    <source>
        <strain evidence="2 3">KT1b</strain>
    </source>
</reference>
<sequence>MFSCDEESSGSRSRKEKKNGRRSNGGLEVVYKDNSHQLFHYEVRSPKIMTEDNIYHPDFLKLCNLMKDEINHLLKKNCSQEIPIFGDQVGGHKITVYAMDLVYTNIYRLHIVGIA</sequence>
<keyword evidence="3" id="KW-1185">Reference proteome</keyword>
<proteinExistence type="predicted"/>
<gene>
    <name evidence="2" type="ORF">HPULCUR_009463</name>
</gene>
<feature type="compositionally biased region" description="Basic residues" evidence="1">
    <location>
        <begin position="12"/>
        <end position="21"/>
    </location>
</feature>
<evidence type="ECO:0000313" key="3">
    <source>
        <dbReference type="Proteomes" id="UP001476247"/>
    </source>
</evidence>
<accession>A0ABP9YBK8</accession>
<evidence type="ECO:0000256" key="1">
    <source>
        <dbReference type="SAM" id="MobiDB-lite"/>
    </source>
</evidence>
<dbReference type="Proteomes" id="UP001476247">
    <property type="component" value="Unassembled WGS sequence"/>
</dbReference>
<dbReference type="EMBL" id="BAABUJ010000031">
    <property type="protein sequence ID" value="GAA5803978.1"/>
    <property type="molecule type" value="Genomic_DNA"/>
</dbReference>